<name>A0A2R8BCD8_9RHOB</name>
<evidence type="ECO:0000313" key="1">
    <source>
        <dbReference type="EMBL" id="SPH20742.1"/>
    </source>
</evidence>
<sequence>MCGSFNTVAVHKIMLARSFQDFPLFCFESDHAHNPALRTRWINDQMQPTAIAMTPSAKSLNWLFG</sequence>
<protein>
    <submittedName>
        <fullName evidence="1">Uncharacterized protein</fullName>
    </submittedName>
</protein>
<dbReference type="Proteomes" id="UP000244880">
    <property type="component" value="Unassembled WGS sequence"/>
</dbReference>
<evidence type="ECO:0000313" key="2">
    <source>
        <dbReference type="Proteomes" id="UP000244880"/>
    </source>
</evidence>
<proteinExistence type="predicted"/>
<gene>
    <name evidence="1" type="ORF">ASD8599_01483</name>
</gene>
<dbReference type="EMBL" id="OMOR01000001">
    <property type="protein sequence ID" value="SPH20742.1"/>
    <property type="molecule type" value="Genomic_DNA"/>
</dbReference>
<organism evidence="1 2">
    <name type="scientific">Ascidiaceihabitans donghaensis</name>
    <dbReference type="NCBI Taxonomy" id="1510460"/>
    <lineage>
        <taxon>Bacteria</taxon>
        <taxon>Pseudomonadati</taxon>
        <taxon>Pseudomonadota</taxon>
        <taxon>Alphaproteobacteria</taxon>
        <taxon>Rhodobacterales</taxon>
        <taxon>Paracoccaceae</taxon>
        <taxon>Ascidiaceihabitans</taxon>
    </lineage>
</organism>
<reference evidence="1 2" key="1">
    <citation type="submission" date="2018-03" db="EMBL/GenBank/DDBJ databases">
        <authorList>
            <person name="Keele B.F."/>
        </authorList>
    </citation>
    <scope>NUCLEOTIDE SEQUENCE [LARGE SCALE GENOMIC DNA]</scope>
    <source>
        <strain evidence="1 2">CECT 8599</strain>
    </source>
</reference>
<accession>A0A2R8BCD8</accession>
<dbReference type="AlphaFoldDB" id="A0A2R8BCD8"/>
<keyword evidence="2" id="KW-1185">Reference proteome</keyword>